<evidence type="ECO:0000313" key="3">
    <source>
        <dbReference type="EMBL" id="CCM18536.1"/>
    </source>
</evidence>
<feature type="region of interest" description="Disordered" evidence="1">
    <location>
        <begin position="337"/>
        <end position="376"/>
    </location>
</feature>
<dbReference type="Gene3D" id="3.40.50.1000">
    <property type="entry name" value="HAD superfamily/HAD-like"/>
    <property type="match status" value="1"/>
</dbReference>
<dbReference type="PANTHER" id="PTHR12210">
    <property type="entry name" value="DULLARD PROTEIN PHOSPHATASE"/>
    <property type="match status" value="1"/>
</dbReference>
<feature type="region of interest" description="Disordered" evidence="1">
    <location>
        <begin position="393"/>
        <end position="425"/>
    </location>
</feature>
<feature type="compositionally biased region" description="Low complexity" evidence="1">
    <location>
        <begin position="251"/>
        <end position="271"/>
    </location>
</feature>
<feature type="compositionally biased region" description="Low complexity" evidence="1">
    <location>
        <begin position="1278"/>
        <end position="1290"/>
    </location>
</feature>
<feature type="region of interest" description="Disordered" evidence="1">
    <location>
        <begin position="758"/>
        <end position="812"/>
    </location>
</feature>
<dbReference type="InterPro" id="IPR036412">
    <property type="entry name" value="HAD-like_sf"/>
</dbReference>
<sequence length="1404" mass="149159">MAPAVIQGSRDKGSGGASGVRTQGALSHPFHLGGNLAPPLVHHYRVTDPAPRINSGKRRGRVTLMSSVASIPEGTDGEPASALPPPAHIHSSSDSLVERLGLAANATEQPCSLEVLSHAPLKLQRTEPPQLQQQAMQACSLSQSMVDLSSAPQTPPRPATVTDARECRLSALDTSQSNEGLPGANTGGEAVCTVIGTSLQSAWSSQLDVSATSGPLAHKAQQASAFPPPSPKYEPATLRTAKASPHPCQPSAGADDPLSAAALPQAAEAGATKPQPSTMPQCRSTCSCPSEGDSALEHRLSSTSTSLSVSAIVDSQAHAQEQSASRRNISGAFPETAAAEHLPTPSPSVRRASSTSAATTPSSVGAATSLSDSMRSIPNNMEAEVVVGTSMPTQPLSMRLPGPSSVAGSAVPTASEKSLSSHHSDSGSTLLERFAVFHDLQAFLQWEEEEKESHTCELPHDRDAFNGVFERYHLSRTAAMTAAENDKFGALMCPTNASDHSRERTEDEESLESSVGGFLRGIDTTGHAPITPRLRSRIEKVQQQELEMLRTVPKERHPDIMDFLDSPDVLMRELEGMDAASNGQEDGNRDPTDDVADGVQAPHARLSPQKRPQPVLVSSRSSPTMSVARGSRVRPEGRPPVREVGRVVTPTTEKSGTTESVVRQYRRNGFGASSHSARARETNQAVPRASRRSNGSENGHVGSGDNVFISTPRRRLATEGGSRARFTPMLSCGALSDAIPPSPTTALNSQVTVAAVGVSASTQDPRQRPPVSNTPISSRSEQPLRTASRRGDGYSGSSSSAGTSPPHKAAAPASDDLLPALFSAQEAANTITIVFDLDETLCNNRCLTRPILRPGAELLLHTLRGLCPSPRYKLIDTIHTHTRNQNVSNRLYDEAMYRMGMMPSYYSRVAQRQSANGYHRTSSTLLPGTTETSGAAATDISDATASAGFRSTGEARPATAKDKSPLRLELVLWTASEESLARRAMHYMDPLHKIFDEAIYRDGRWYRDSYYTKELSRLGRSMDRVVIVENSIDSVIRNRNNAILVTSFVRNRLDRQLFLVREVLRDWIWAMKAKLAHQQDAARAASGQQESIEPSTARDLTLHAVSQDAGGACTEKCSDEGGESLVPPYSTPSAARIHRSESIPMQIGHIDTPIRSGDPIHVDPDGNVSLREEIAKRAASAPCCPAARAVSGSAVVQRATLRPLSAMARRASDIVEFLRHHRLILPDSNFLRFQLTAEVMKKLQTTEAALIAAALPPSPAAIEPADAQVVRTLGGVSGSRTTRGGSALPNVTPPSPATAANSAGVPSKMLRSGTVGRALPNGGVASVGGVTADAARLRTSMKEVGTATISTPPPAGSAARTTPDSHLGSPAPNSVACWSETHCDPVRLQRTVSVASKRLVTRET</sequence>
<feature type="compositionally biased region" description="Basic and acidic residues" evidence="1">
    <location>
        <begin position="633"/>
        <end position="645"/>
    </location>
</feature>
<organism evidence="3">
    <name type="scientific">Leishmania guyanensis</name>
    <dbReference type="NCBI Taxonomy" id="5670"/>
    <lineage>
        <taxon>Eukaryota</taxon>
        <taxon>Discoba</taxon>
        <taxon>Euglenozoa</taxon>
        <taxon>Kinetoplastea</taxon>
        <taxon>Metakinetoplastina</taxon>
        <taxon>Trypanosomatida</taxon>
        <taxon>Trypanosomatidae</taxon>
        <taxon>Leishmaniinae</taxon>
        <taxon>Leishmania</taxon>
        <taxon>Leishmania guyanensis species complex</taxon>
    </lineage>
</organism>
<gene>
    <name evidence="3" type="primary">LgM4147LRVhigh.33.01950.00390</name>
    <name evidence="3" type="ORF">BN36_3360250</name>
</gene>
<dbReference type="SUPFAM" id="SSF56784">
    <property type="entry name" value="HAD-like"/>
    <property type="match status" value="1"/>
</dbReference>
<dbReference type="InterPro" id="IPR023214">
    <property type="entry name" value="HAD_sf"/>
</dbReference>
<feature type="region of interest" description="Disordered" evidence="1">
    <location>
        <begin position="213"/>
        <end position="302"/>
    </location>
</feature>
<feature type="region of interest" description="Disordered" evidence="1">
    <location>
        <begin position="1345"/>
        <end position="1371"/>
    </location>
</feature>
<feature type="compositionally biased region" description="Low complexity" evidence="1">
    <location>
        <begin position="795"/>
        <end position="812"/>
    </location>
</feature>
<evidence type="ECO:0000256" key="1">
    <source>
        <dbReference type="SAM" id="MobiDB-lite"/>
    </source>
</evidence>
<dbReference type="InterPro" id="IPR050365">
    <property type="entry name" value="TIM50"/>
</dbReference>
<dbReference type="EMBL" id="CALQ01001585">
    <property type="protein sequence ID" value="CCM18536.1"/>
    <property type="molecule type" value="Genomic_DNA"/>
</dbReference>
<feature type="domain" description="FCP1 homology" evidence="2">
    <location>
        <begin position="826"/>
        <end position="1067"/>
    </location>
</feature>
<reference evidence="3" key="1">
    <citation type="submission" date="2012-08" db="EMBL/GenBank/DDBJ databases">
        <title>Comparative genomics of metastatic and non-metastatic Leishmania guyanensis provides insights into polygenic factors involved in Leishmania RNA virus infection.</title>
        <authorList>
            <person name="Smith D."/>
            <person name="Hertz-Fowler C."/>
            <person name="Martin R."/>
            <person name="Dickens N."/>
            <person name="Fasel N."/>
            <person name="Falquet L."/>
            <person name="Beverley S."/>
            <person name="Zangger H."/>
            <person name="Calderon-Copete S."/>
            <person name="Mottram J."/>
            <person name="Xenarios I."/>
        </authorList>
    </citation>
    <scope>NUCLEOTIDE SEQUENCE</scope>
    <source>
        <strain evidence="3">MHOM/BR/75/M4147/SSU:IR2SAT-LUC</strain>
    </source>
</reference>
<protein>
    <recommendedName>
        <fullName evidence="2">FCP1 homology domain-containing protein</fullName>
    </recommendedName>
</protein>
<feature type="region of interest" description="Disordered" evidence="1">
    <location>
        <begin position="1111"/>
        <end position="1131"/>
    </location>
</feature>
<name>A0A1E1J4L1_LEIGU</name>
<dbReference type="PROSITE" id="PS50969">
    <property type="entry name" value="FCP1"/>
    <property type="match status" value="1"/>
</dbReference>
<feature type="region of interest" description="Disordered" evidence="1">
    <location>
        <begin position="1278"/>
        <end position="1327"/>
    </location>
</feature>
<feature type="region of interest" description="Disordered" evidence="1">
    <location>
        <begin position="70"/>
        <end position="92"/>
    </location>
</feature>
<feature type="compositionally biased region" description="Polar residues" evidence="1">
    <location>
        <begin position="616"/>
        <end position="625"/>
    </location>
</feature>
<feature type="region of interest" description="Disordered" evidence="1">
    <location>
        <begin position="580"/>
        <end position="722"/>
    </location>
</feature>
<dbReference type="InterPro" id="IPR004274">
    <property type="entry name" value="FCP1_dom"/>
</dbReference>
<feature type="compositionally biased region" description="Low complexity" evidence="1">
    <location>
        <begin position="347"/>
        <end position="369"/>
    </location>
</feature>
<feature type="compositionally biased region" description="Polar residues" evidence="1">
    <location>
        <begin position="770"/>
        <end position="785"/>
    </location>
</feature>
<proteinExistence type="predicted"/>
<feature type="compositionally biased region" description="Polar residues" evidence="1">
    <location>
        <begin position="274"/>
        <end position="288"/>
    </location>
</feature>
<dbReference type="SMART" id="SM00577">
    <property type="entry name" value="CPDc"/>
    <property type="match status" value="1"/>
</dbReference>
<dbReference type="Pfam" id="PF03031">
    <property type="entry name" value="NIF"/>
    <property type="match status" value="1"/>
</dbReference>
<feature type="region of interest" description="Disordered" evidence="1">
    <location>
        <begin position="1"/>
        <end position="31"/>
    </location>
</feature>
<evidence type="ECO:0000259" key="2">
    <source>
        <dbReference type="PROSITE" id="PS50969"/>
    </source>
</evidence>
<accession>A0A1E1J4L1</accession>